<gene>
    <name evidence="4" type="ORF">IWQ62_003730</name>
</gene>
<protein>
    <recommendedName>
        <fullName evidence="3">N-acetyltransferase domain-containing protein</fullName>
    </recommendedName>
</protein>
<dbReference type="PANTHER" id="PTHR10908">
    <property type="entry name" value="SEROTONIN N-ACETYLTRANSFERASE"/>
    <property type="match status" value="1"/>
</dbReference>
<dbReference type="SUPFAM" id="SSF55729">
    <property type="entry name" value="Acyl-CoA N-acyltransferases (Nat)"/>
    <property type="match status" value="1"/>
</dbReference>
<dbReference type="OrthoDB" id="30840at2759"/>
<proteinExistence type="predicted"/>
<accession>A0A9W8AT79</accession>
<evidence type="ECO:0000259" key="3">
    <source>
        <dbReference type="Pfam" id="PF00583"/>
    </source>
</evidence>
<evidence type="ECO:0000256" key="2">
    <source>
        <dbReference type="ARBA" id="ARBA00023315"/>
    </source>
</evidence>
<evidence type="ECO:0000256" key="1">
    <source>
        <dbReference type="ARBA" id="ARBA00022679"/>
    </source>
</evidence>
<dbReference type="CDD" id="cd04301">
    <property type="entry name" value="NAT_SF"/>
    <property type="match status" value="1"/>
</dbReference>
<reference evidence="4" key="1">
    <citation type="submission" date="2022-07" db="EMBL/GenBank/DDBJ databases">
        <title>Phylogenomic reconstructions and comparative analyses of Kickxellomycotina fungi.</title>
        <authorList>
            <person name="Reynolds N.K."/>
            <person name="Stajich J.E."/>
            <person name="Barry K."/>
            <person name="Grigoriev I.V."/>
            <person name="Crous P."/>
            <person name="Smith M.E."/>
        </authorList>
    </citation>
    <scope>NUCLEOTIDE SEQUENCE</scope>
    <source>
        <strain evidence="4">RSA 1196</strain>
    </source>
</reference>
<dbReference type="InterPro" id="IPR051635">
    <property type="entry name" value="SNAT-like"/>
</dbReference>
<dbReference type="InterPro" id="IPR000182">
    <property type="entry name" value="GNAT_dom"/>
</dbReference>
<dbReference type="Gene3D" id="3.40.630.30">
    <property type="match status" value="1"/>
</dbReference>
<comment type="caution">
    <text evidence="4">The sequence shown here is derived from an EMBL/GenBank/DDBJ whole genome shotgun (WGS) entry which is preliminary data.</text>
</comment>
<name>A0A9W8AT79_9FUNG</name>
<organism evidence="4 5">
    <name type="scientific">Dispira parvispora</name>
    <dbReference type="NCBI Taxonomy" id="1520584"/>
    <lineage>
        <taxon>Eukaryota</taxon>
        <taxon>Fungi</taxon>
        <taxon>Fungi incertae sedis</taxon>
        <taxon>Zoopagomycota</taxon>
        <taxon>Kickxellomycotina</taxon>
        <taxon>Dimargaritomycetes</taxon>
        <taxon>Dimargaritales</taxon>
        <taxon>Dimargaritaceae</taxon>
        <taxon>Dispira</taxon>
    </lineage>
</organism>
<keyword evidence="1" id="KW-0808">Transferase</keyword>
<keyword evidence="5" id="KW-1185">Reference proteome</keyword>
<evidence type="ECO:0000313" key="5">
    <source>
        <dbReference type="Proteomes" id="UP001150925"/>
    </source>
</evidence>
<dbReference type="Pfam" id="PF00583">
    <property type="entry name" value="Acetyltransf_1"/>
    <property type="match status" value="1"/>
</dbReference>
<evidence type="ECO:0000313" key="4">
    <source>
        <dbReference type="EMBL" id="KAJ1961840.1"/>
    </source>
</evidence>
<dbReference type="Proteomes" id="UP001150925">
    <property type="component" value="Unassembled WGS sequence"/>
</dbReference>
<dbReference type="EMBL" id="JANBPY010001060">
    <property type="protein sequence ID" value="KAJ1961840.1"/>
    <property type="molecule type" value="Genomic_DNA"/>
</dbReference>
<dbReference type="InterPro" id="IPR016181">
    <property type="entry name" value="Acyl_CoA_acyltransferase"/>
</dbReference>
<keyword evidence="2" id="KW-0012">Acyltransferase</keyword>
<dbReference type="PANTHER" id="PTHR10908:SF0">
    <property type="entry name" value="SEROTONIN N-ACETYLTRANSFERASE"/>
    <property type="match status" value="1"/>
</dbReference>
<dbReference type="AlphaFoldDB" id="A0A9W8AT79"/>
<sequence length="200" mass="22510">MTNGGDSTPIPGSNGYYFKWVDNVQAAYALEMQGYPASEGASLATLTYRHDVAPHLFLGLYGTGQPMDGPRNHSTTCVLPKDTLVGYISATAGQQERLTHDTMATHQPQGTRVYIHSVCVNPRYQRKGVASCLLQEFPRHLCRLANHFPDQYPRYDSILLIAHEYLFPLYLKNGFRLLGPSSVVHGPEEWYEFIRKVGEY</sequence>
<dbReference type="GO" id="GO:0005737">
    <property type="term" value="C:cytoplasm"/>
    <property type="evidence" value="ECO:0007669"/>
    <property type="project" value="TreeGrafter"/>
</dbReference>
<dbReference type="GO" id="GO:0004059">
    <property type="term" value="F:aralkylamine N-acetyltransferase activity"/>
    <property type="evidence" value="ECO:0007669"/>
    <property type="project" value="TreeGrafter"/>
</dbReference>
<feature type="domain" description="N-acetyltransferase" evidence="3">
    <location>
        <begin position="72"/>
        <end position="136"/>
    </location>
</feature>